<dbReference type="Pfam" id="PF03480">
    <property type="entry name" value="DctP"/>
    <property type="match status" value="1"/>
</dbReference>
<comment type="subcellular location">
    <subcellularLocation>
        <location evidence="1">Periplasm</location>
    </subcellularLocation>
</comment>
<evidence type="ECO:0000256" key="4">
    <source>
        <dbReference type="SAM" id="SignalP"/>
    </source>
</evidence>
<dbReference type="InterPro" id="IPR018389">
    <property type="entry name" value="DctP_fam"/>
</dbReference>
<keyword evidence="6" id="KW-1185">Reference proteome</keyword>
<dbReference type="AlphaFoldDB" id="A0A7L9WN65"/>
<feature type="signal peptide" evidence="4">
    <location>
        <begin position="1"/>
        <end position="23"/>
    </location>
</feature>
<dbReference type="NCBIfam" id="NF037995">
    <property type="entry name" value="TRAP_S1"/>
    <property type="match status" value="1"/>
</dbReference>
<dbReference type="InterPro" id="IPR038404">
    <property type="entry name" value="TRAP_DctP_sf"/>
</dbReference>
<keyword evidence="2 4" id="KW-0732">Signal</keyword>
<feature type="chain" id="PRO_5032417483" evidence="4">
    <location>
        <begin position="24"/>
        <end position="336"/>
    </location>
</feature>
<dbReference type="PANTHER" id="PTHR33376:SF15">
    <property type="entry name" value="BLL6794 PROTEIN"/>
    <property type="match status" value="1"/>
</dbReference>
<name>A0A7L9WN65_9RHOB</name>
<evidence type="ECO:0000313" key="6">
    <source>
        <dbReference type="Proteomes" id="UP000594118"/>
    </source>
</evidence>
<dbReference type="CDD" id="cd13665">
    <property type="entry name" value="PBP2_TRAP_Dctp3_4"/>
    <property type="match status" value="1"/>
</dbReference>
<dbReference type="GO" id="GO:0055085">
    <property type="term" value="P:transmembrane transport"/>
    <property type="evidence" value="ECO:0007669"/>
    <property type="project" value="InterPro"/>
</dbReference>
<accession>A0A7L9WN65</accession>
<dbReference type="GO" id="GO:0042597">
    <property type="term" value="C:periplasmic space"/>
    <property type="evidence" value="ECO:0007669"/>
    <property type="project" value="UniProtKB-SubCell"/>
</dbReference>
<gene>
    <name evidence="5" type="ORF">F3W81_09170</name>
</gene>
<sequence>MTLKGIGLAASLAIVTVASGANAEILRLSSFEPPVAHVTKNILTPWAADVNAASGGELDIQIFPGGTLGRNPAQQLKLVEDGVADIAWVIPGYTPGRFNEGTVAELPFLVPSATIGSDAMWDLYEQGVLSGDYANFKMIGIMTSSPNGFASTASITAPGDLKGLNVRAPGPVMLSAISALDAVPVGGITGPTMAEAINRGLIDGTFVQFGAIETFRVDEVIKTYVDLPLGATPMLIVMNKAKYDSLSDTARAAIDANSGAAFSQRFGASFDENVAEARARILGKYDIDLVAPDAALAAQWQDAVSVATTDWIADTENGQQIYDAFKAALAKAGTAQ</sequence>
<organism evidence="5 6">
    <name type="scientific">Pseudooceanicola spongiae</name>
    <dbReference type="NCBI Taxonomy" id="2613965"/>
    <lineage>
        <taxon>Bacteria</taxon>
        <taxon>Pseudomonadati</taxon>
        <taxon>Pseudomonadota</taxon>
        <taxon>Alphaproteobacteria</taxon>
        <taxon>Rhodobacterales</taxon>
        <taxon>Paracoccaceae</taxon>
        <taxon>Pseudooceanicola</taxon>
    </lineage>
</organism>
<dbReference type="EMBL" id="CP045201">
    <property type="protein sequence ID" value="QOL80968.1"/>
    <property type="molecule type" value="Genomic_DNA"/>
</dbReference>
<evidence type="ECO:0000313" key="5">
    <source>
        <dbReference type="EMBL" id="QOL80968.1"/>
    </source>
</evidence>
<evidence type="ECO:0000256" key="2">
    <source>
        <dbReference type="ARBA" id="ARBA00022729"/>
    </source>
</evidence>
<dbReference type="Proteomes" id="UP000594118">
    <property type="component" value="Chromosome"/>
</dbReference>
<evidence type="ECO:0000256" key="3">
    <source>
        <dbReference type="ARBA" id="ARBA00022764"/>
    </source>
</evidence>
<dbReference type="PANTHER" id="PTHR33376">
    <property type="match status" value="1"/>
</dbReference>
<dbReference type="RefSeq" id="WP_193083284.1">
    <property type="nucleotide sequence ID" value="NZ_CP045201.1"/>
</dbReference>
<protein>
    <submittedName>
        <fullName evidence="5">C4-dicarboxylate ABC transporter substrate-binding protein</fullName>
    </submittedName>
</protein>
<evidence type="ECO:0000256" key="1">
    <source>
        <dbReference type="ARBA" id="ARBA00004418"/>
    </source>
</evidence>
<dbReference type="Gene3D" id="3.40.190.170">
    <property type="entry name" value="Bacterial extracellular solute-binding protein, family 7"/>
    <property type="match status" value="1"/>
</dbReference>
<keyword evidence="3" id="KW-0574">Periplasm</keyword>
<proteinExistence type="predicted"/>
<reference evidence="5 6" key="1">
    <citation type="submission" date="2019-10" db="EMBL/GenBank/DDBJ databases">
        <title>Pseudopuniceibacterium sp. HQ09 islated from Antarctica.</title>
        <authorList>
            <person name="Liao L."/>
            <person name="Su S."/>
            <person name="Chen B."/>
            <person name="Yu Y."/>
        </authorList>
    </citation>
    <scope>NUCLEOTIDE SEQUENCE [LARGE SCALE GENOMIC DNA]</scope>
    <source>
        <strain evidence="5 6">HQ09</strain>
    </source>
</reference>
<dbReference type="KEGG" id="pshq:F3W81_09170"/>